<proteinExistence type="predicted"/>
<reference evidence="1 2" key="1">
    <citation type="submission" date="2024-03" db="EMBL/GenBank/DDBJ databases">
        <title>Novel Streptomyces species of biotechnological and ecological value are a feature of Machair soil.</title>
        <authorList>
            <person name="Prole J.R."/>
            <person name="Goodfellow M."/>
            <person name="Allenby N."/>
            <person name="Ward A.C."/>
        </authorList>
    </citation>
    <scope>NUCLEOTIDE SEQUENCE [LARGE SCALE GENOMIC DNA]</scope>
    <source>
        <strain evidence="1 2">MS1.HAVA.3</strain>
    </source>
</reference>
<name>A0ABU8U1H5_9ACTN</name>
<gene>
    <name evidence="1" type="ORF">WKI68_05480</name>
</gene>
<evidence type="ECO:0000313" key="2">
    <source>
        <dbReference type="Proteomes" id="UP001382904"/>
    </source>
</evidence>
<dbReference type="EMBL" id="JBBKAM010000002">
    <property type="protein sequence ID" value="MEJ8641063.1"/>
    <property type="molecule type" value="Genomic_DNA"/>
</dbReference>
<dbReference type="Proteomes" id="UP001382904">
    <property type="component" value="Unassembled WGS sequence"/>
</dbReference>
<protein>
    <submittedName>
        <fullName evidence="1">Uncharacterized protein</fullName>
    </submittedName>
</protein>
<sequence>MTPAFRISCQQAALVKWNKALIVVTTAGRLGGQLRLQLADRPIGQLLLPAQPRPYDPPAFQAGFQGSAVEEYDPHIEKNNFSVMPVPGPENGAAGNLLRGFHNANRVIDGLEDGFIIKIS</sequence>
<organism evidence="1 2">
    <name type="scientific">Streptomyces caledonius</name>
    <dbReference type="NCBI Taxonomy" id="3134107"/>
    <lineage>
        <taxon>Bacteria</taxon>
        <taxon>Bacillati</taxon>
        <taxon>Actinomycetota</taxon>
        <taxon>Actinomycetes</taxon>
        <taxon>Kitasatosporales</taxon>
        <taxon>Streptomycetaceae</taxon>
        <taxon>Streptomyces</taxon>
    </lineage>
</organism>
<keyword evidence="2" id="KW-1185">Reference proteome</keyword>
<comment type="caution">
    <text evidence="1">The sequence shown here is derived from an EMBL/GenBank/DDBJ whole genome shotgun (WGS) entry which is preliminary data.</text>
</comment>
<accession>A0ABU8U1H5</accession>
<evidence type="ECO:0000313" key="1">
    <source>
        <dbReference type="EMBL" id="MEJ8641063.1"/>
    </source>
</evidence>